<dbReference type="GO" id="GO:0004177">
    <property type="term" value="F:aminopeptidase activity"/>
    <property type="evidence" value="ECO:0007669"/>
    <property type="project" value="TreeGrafter"/>
</dbReference>
<dbReference type="RefSeq" id="WP_271690316.1">
    <property type="nucleotide sequence ID" value="NZ_CP116425.1"/>
</dbReference>
<evidence type="ECO:0000313" key="3">
    <source>
        <dbReference type="Proteomes" id="UP001210770"/>
    </source>
</evidence>
<dbReference type="InterPro" id="IPR005321">
    <property type="entry name" value="Peptidase_S58_DmpA"/>
</dbReference>
<dbReference type="PANTHER" id="PTHR36512">
    <property type="entry name" value="D-AMINOPEPTIDASE"/>
    <property type="match status" value="1"/>
</dbReference>
<dbReference type="EMBL" id="CP116425">
    <property type="protein sequence ID" value="WCE72295.1"/>
    <property type="molecule type" value="Genomic_DNA"/>
</dbReference>
<sequence>MRNTIDSKNWWTLPTAPQNTICDVAGVRVGSQDLRGEGLCSGVTAVLPHEGDLFRNPVPAGVAVLNGFGKSAGLIQLAELGQIETPILLTNTFGVGPCSTALIRRAIAENPEIGRGLCTVNPLVLECNDGTVNDIQALAVTEDHAQAAIAACGPAFAQGTVGAGSGMKTFGYAGGLGSASRQVTLPGGAGFDLGALVLSNFGQQSALRVFGQQLPPPGQGDAPDKGSIIVILATDAPMGSRQLTRMARRSAAALGRLGSHIGHQSGDIALAFSTANRITRGGADTQSGERLNEDRMDAFFIAAVEAVEEAILNALWHGVPHRGYDGSLLPAFRDRMAEVYRG</sequence>
<comment type="similarity">
    <text evidence="1">Belongs to the peptidase S58 family.</text>
</comment>
<protein>
    <submittedName>
        <fullName evidence="2">P1 family peptidase</fullName>
    </submittedName>
</protein>
<dbReference type="Gene3D" id="3.60.70.12">
    <property type="entry name" value="L-amino peptidase D-ALA esterase/amidase"/>
    <property type="match status" value="1"/>
</dbReference>
<dbReference type="AlphaFoldDB" id="A0AAX3LW10"/>
<dbReference type="Pfam" id="PF03576">
    <property type="entry name" value="Peptidase_S58"/>
    <property type="match status" value="1"/>
</dbReference>
<keyword evidence="2" id="KW-0614">Plasmid</keyword>
<reference evidence="2" key="1">
    <citation type="submission" date="2023-01" db="EMBL/GenBank/DDBJ databases">
        <title>Comparative genomic analysis of cold water coral derived Sulfitobacter faviae: insights into their metabolism and habitat adaptation.</title>
        <authorList>
            <person name="Guo Y."/>
            <person name="Lin S."/>
            <person name="Huang Z."/>
            <person name="Tang K."/>
            <person name="Wang X."/>
        </authorList>
    </citation>
    <scope>NUCLEOTIDE SEQUENCE</scope>
    <source>
        <strain evidence="2">SCSIO W_1865</strain>
        <plasmid evidence="2">unnamed2</plasmid>
    </source>
</reference>
<dbReference type="Proteomes" id="UP001210770">
    <property type="component" value="Plasmid unnamed2"/>
</dbReference>
<evidence type="ECO:0000256" key="1">
    <source>
        <dbReference type="ARBA" id="ARBA00007068"/>
    </source>
</evidence>
<evidence type="ECO:0000313" key="2">
    <source>
        <dbReference type="EMBL" id="WCE72295.1"/>
    </source>
</evidence>
<organism evidence="2 3">
    <name type="scientific">Sulfitobacter faviae</name>
    <dbReference type="NCBI Taxonomy" id="1775881"/>
    <lineage>
        <taxon>Bacteria</taxon>
        <taxon>Pseudomonadati</taxon>
        <taxon>Pseudomonadota</taxon>
        <taxon>Alphaproteobacteria</taxon>
        <taxon>Rhodobacterales</taxon>
        <taxon>Roseobacteraceae</taxon>
        <taxon>Sulfitobacter</taxon>
    </lineage>
</organism>
<dbReference type="InterPro" id="IPR016117">
    <property type="entry name" value="ArgJ-like_dom_sf"/>
</dbReference>
<dbReference type="PANTHER" id="PTHR36512:SF3">
    <property type="entry name" value="BLR5678 PROTEIN"/>
    <property type="match status" value="1"/>
</dbReference>
<geneLocation type="plasmid" evidence="2 3">
    <name>unnamed2</name>
</geneLocation>
<proteinExistence type="inferred from homology"/>
<accession>A0AAX3LW10</accession>
<name>A0AAX3LW10_9RHOB</name>
<gene>
    <name evidence="2" type="ORF">PL336_17650</name>
</gene>
<dbReference type="SUPFAM" id="SSF56266">
    <property type="entry name" value="DmpA/ArgJ-like"/>
    <property type="match status" value="1"/>
</dbReference>